<dbReference type="GO" id="GO:0004325">
    <property type="term" value="F:ferrochelatase activity"/>
    <property type="evidence" value="ECO:0007669"/>
    <property type="project" value="InterPro"/>
</dbReference>
<keyword evidence="11" id="KW-1185">Reference proteome</keyword>
<comment type="pathway">
    <text evidence="1">Porphyrin-containing compound metabolism; siroheme biosynthesis; sirohydrochlorin from precorrin-2: step 1/1.</text>
</comment>
<evidence type="ECO:0000259" key="9">
    <source>
        <dbReference type="Pfam" id="PF14824"/>
    </source>
</evidence>
<dbReference type="InterPro" id="IPR037115">
    <property type="entry name" value="Sirohaem_synt_dimer_dom_sf"/>
</dbReference>
<dbReference type="Pfam" id="PF00590">
    <property type="entry name" value="TP_methylase"/>
    <property type="match status" value="1"/>
</dbReference>
<organism evidence="10 11">
    <name type="scientific">Vulcaniibacterium tengchongense</name>
    <dbReference type="NCBI Taxonomy" id="1273429"/>
    <lineage>
        <taxon>Bacteria</taxon>
        <taxon>Pseudomonadati</taxon>
        <taxon>Pseudomonadota</taxon>
        <taxon>Gammaproteobacteria</taxon>
        <taxon>Lysobacterales</taxon>
        <taxon>Lysobacteraceae</taxon>
        <taxon>Vulcaniibacterium</taxon>
    </lineage>
</organism>
<gene>
    <name evidence="10" type="ORF">EDC50_0779</name>
</gene>
<evidence type="ECO:0000313" key="10">
    <source>
        <dbReference type="EMBL" id="RPE81588.1"/>
    </source>
</evidence>
<dbReference type="InterPro" id="IPR028161">
    <property type="entry name" value="Met8-like"/>
</dbReference>
<evidence type="ECO:0000313" key="11">
    <source>
        <dbReference type="Proteomes" id="UP000269708"/>
    </source>
</evidence>
<feature type="domain" description="Tetrapyrrole methylase" evidence="7">
    <location>
        <begin position="219"/>
        <end position="295"/>
    </location>
</feature>
<dbReference type="UniPathway" id="UPA00262">
    <property type="reaction ID" value="UER00222"/>
</dbReference>
<dbReference type="OrthoDB" id="9815856at2"/>
<evidence type="ECO:0000256" key="2">
    <source>
        <dbReference type="ARBA" id="ARBA00012400"/>
    </source>
</evidence>
<dbReference type="InterPro" id="IPR036291">
    <property type="entry name" value="NAD(P)-bd_dom_sf"/>
</dbReference>
<evidence type="ECO:0000256" key="3">
    <source>
        <dbReference type="ARBA" id="ARBA00023002"/>
    </source>
</evidence>
<comment type="caution">
    <text evidence="10">The sequence shown here is derived from an EMBL/GenBank/DDBJ whole genome shotgun (WGS) entry which is preliminary data.</text>
</comment>
<dbReference type="InterPro" id="IPR019478">
    <property type="entry name" value="Sirohaem_synthase_dimer_dom"/>
</dbReference>
<dbReference type="InterPro" id="IPR035996">
    <property type="entry name" value="4pyrrol_Methylase_sf"/>
</dbReference>
<dbReference type="InterPro" id="IPR028281">
    <property type="entry name" value="Sirohaem_synthase_central"/>
</dbReference>
<dbReference type="GO" id="GO:0019354">
    <property type="term" value="P:siroheme biosynthetic process"/>
    <property type="evidence" value="ECO:0007669"/>
    <property type="project" value="UniProtKB-UniPathway"/>
</dbReference>
<dbReference type="Gene3D" id="3.40.1010.10">
    <property type="entry name" value="Cobalt-precorrin-4 Transmethylase, Domain 1"/>
    <property type="match status" value="1"/>
</dbReference>
<dbReference type="SUPFAM" id="SSF75615">
    <property type="entry name" value="Siroheme synthase middle domains-like"/>
    <property type="match status" value="1"/>
</dbReference>
<dbReference type="RefSeq" id="WP_123769125.1">
    <property type="nucleotide sequence ID" value="NZ_RKQN01000001.1"/>
</dbReference>
<evidence type="ECO:0000259" key="8">
    <source>
        <dbReference type="Pfam" id="PF10414"/>
    </source>
</evidence>
<dbReference type="PANTHER" id="PTHR35330">
    <property type="entry name" value="SIROHEME BIOSYNTHESIS PROTEIN MET8"/>
    <property type="match status" value="1"/>
</dbReference>
<name>A0A3N4VFX5_9GAMM</name>
<dbReference type="NCBIfam" id="TIGR01470">
    <property type="entry name" value="cysG_Nterm"/>
    <property type="match status" value="1"/>
</dbReference>
<dbReference type="Gene3D" id="3.40.50.720">
    <property type="entry name" value="NAD(P)-binding Rossmann-like Domain"/>
    <property type="match status" value="1"/>
</dbReference>
<dbReference type="AlphaFoldDB" id="A0A3N4VFX5"/>
<dbReference type="EC" id="1.3.1.76" evidence="2"/>
<dbReference type="PANTHER" id="PTHR35330:SF1">
    <property type="entry name" value="SIROHEME BIOSYNTHESIS PROTEIN MET8"/>
    <property type="match status" value="1"/>
</dbReference>
<reference evidence="10 11" key="1">
    <citation type="submission" date="2018-11" db="EMBL/GenBank/DDBJ databases">
        <title>Genomic Encyclopedia of Type Strains, Phase IV (KMG-IV): sequencing the most valuable type-strain genomes for metagenomic binning, comparative biology and taxonomic classification.</title>
        <authorList>
            <person name="Goeker M."/>
        </authorList>
    </citation>
    <scope>NUCLEOTIDE SEQUENCE [LARGE SCALE GENOMIC DNA]</scope>
    <source>
        <strain evidence="10 11">DSM 25623</strain>
    </source>
</reference>
<keyword evidence="3" id="KW-0560">Oxidoreductase</keyword>
<dbReference type="InterPro" id="IPR014777">
    <property type="entry name" value="4pyrrole_Mease_sub1"/>
</dbReference>
<dbReference type="EMBL" id="RKQN01000001">
    <property type="protein sequence ID" value="RPE81588.1"/>
    <property type="molecule type" value="Genomic_DNA"/>
</dbReference>
<dbReference type="GO" id="GO:0008168">
    <property type="term" value="F:methyltransferase activity"/>
    <property type="evidence" value="ECO:0007669"/>
    <property type="project" value="InterPro"/>
</dbReference>
<dbReference type="Gene3D" id="3.30.160.110">
    <property type="entry name" value="Siroheme synthase, domain 2"/>
    <property type="match status" value="1"/>
</dbReference>
<evidence type="ECO:0000256" key="1">
    <source>
        <dbReference type="ARBA" id="ARBA00005010"/>
    </source>
</evidence>
<comment type="catalytic activity">
    <reaction evidence="6">
        <text>precorrin-2 + NAD(+) = sirohydrochlorin + NADH + 2 H(+)</text>
        <dbReference type="Rhea" id="RHEA:15613"/>
        <dbReference type="ChEBI" id="CHEBI:15378"/>
        <dbReference type="ChEBI" id="CHEBI:57540"/>
        <dbReference type="ChEBI" id="CHEBI:57945"/>
        <dbReference type="ChEBI" id="CHEBI:58351"/>
        <dbReference type="ChEBI" id="CHEBI:58827"/>
        <dbReference type="EC" id="1.3.1.76"/>
    </reaction>
</comment>
<evidence type="ECO:0000259" key="7">
    <source>
        <dbReference type="Pfam" id="PF00590"/>
    </source>
</evidence>
<sequence length="321" mass="34878">MPLFPMFADLRGREVLVVGGGEVAARKIEALLRAGARVQVHARELDGTVAAWLREGRLHRREGAFDPAWLDETWLLVAATDDRAFNRLLAAEAGRRRRLVNVVDDVELSTFQVPSVVERGRVQVAISSGGAAPMLARRLRERLEALLAPSLGELAGLFARHREAIRARLPDLAQRRRWFDRVLDGEVPALLEAGHVAAAERAFAEALARAGEVPRAGAVWLLGVGHGDPDALTLRALRALNQADALLAEPDVAESVLRLARRDATRLPHLAGDDALAETLARHALGGQRVVHLRADDLRGERCRRLRAALAARGVACEAVG</sequence>
<dbReference type="SUPFAM" id="SSF51735">
    <property type="entry name" value="NAD(P)-binding Rossmann-fold domains"/>
    <property type="match status" value="1"/>
</dbReference>
<evidence type="ECO:0000256" key="5">
    <source>
        <dbReference type="ARBA" id="ARBA00023244"/>
    </source>
</evidence>
<proteinExistence type="predicted"/>
<accession>A0A3N4VFX5</accession>
<dbReference type="SUPFAM" id="SSF53790">
    <property type="entry name" value="Tetrapyrrole methylase"/>
    <property type="match status" value="1"/>
</dbReference>
<dbReference type="Gene3D" id="1.10.8.210">
    <property type="entry name" value="Sirohaem synthase, dimerisation domain"/>
    <property type="match status" value="1"/>
</dbReference>
<dbReference type="Proteomes" id="UP000269708">
    <property type="component" value="Unassembled WGS sequence"/>
</dbReference>
<keyword evidence="5" id="KW-0627">Porphyrin biosynthesis</keyword>
<keyword evidence="4" id="KW-0520">NAD</keyword>
<dbReference type="GO" id="GO:0043115">
    <property type="term" value="F:precorrin-2 dehydrogenase activity"/>
    <property type="evidence" value="ECO:0007669"/>
    <property type="project" value="UniProtKB-EC"/>
</dbReference>
<dbReference type="Pfam" id="PF13241">
    <property type="entry name" value="NAD_binding_7"/>
    <property type="match status" value="1"/>
</dbReference>
<dbReference type="InterPro" id="IPR000878">
    <property type="entry name" value="4pyrrol_Mease"/>
</dbReference>
<dbReference type="Pfam" id="PF14824">
    <property type="entry name" value="Sirohm_synth_M"/>
    <property type="match status" value="1"/>
</dbReference>
<protein>
    <recommendedName>
        <fullName evidence="2">precorrin-2 dehydrogenase</fullName>
        <ecNumber evidence="2">1.3.1.76</ecNumber>
    </recommendedName>
</protein>
<dbReference type="InterPro" id="IPR006367">
    <property type="entry name" value="Sirohaem_synthase_N"/>
</dbReference>
<dbReference type="Pfam" id="PF10414">
    <property type="entry name" value="CysG_dimeriser"/>
    <property type="match status" value="1"/>
</dbReference>
<feature type="domain" description="Siroheme synthase central" evidence="9">
    <location>
        <begin position="119"/>
        <end position="145"/>
    </location>
</feature>
<evidence type="ECO:0000256" key="4">
    <source>
        <dbReference type="ARBA" id="ARBA00023027"/>
    </source>
</evidence>
<evidence type="ECO:0000256" key="6">
    <source>
        <dbReference type="ARBA" id="ARBA00047561"/>
    </source>
</evidence>
<feature type="domain" description="Sirohaem synthase dimerisation" evidence="8">
    <location>
        <begin position="150"/>
        <end position="207"/>
    </location>
</feature>